<name>A0A2J6TCU7_9HELO</name>
<evidence type="ECO:0000256" key="1">
    <source>
        <dbReference type="ARBA" id="ARBA00008842"/>
    </source>
</evidence>
<dbReference type="Gene3D" id="1.25.40.20">
    <property type="entry name" value="Ankyrin repeat-containing domain"/>
    <property type="match status" value="2"/>
</dbReference>
<dbReference type="GO" id="GO:0005886">
    <property type="term" value="C:plasma membrane"/>
    <property type="evidence" value="ECO:0007669"/>
    <property type="project" value="TreeGrafter"/>
</dbReference>
<dbReference type="PANTHER" id="PTHR10972">
    <property type="entry name" value="OXYSTEROL-BINDING PROTEIN-RELATED"/>
    <property type="match status" value="1"/>
</dbReference>
<dbReference type="GO" id="GO:0097038">
    <property type="term" value="C:perinuclear endoplasmic reticulum"/>
    <property type="evidence" value="ECO:0007669"/>
    <property type="project" value="TreeGrafter"/>
</dbReference>
<protein>
    <submittedName>
        <fullName evidence="10">Putative Oxysterol-binding protein like protein C2F12.05c</fullName>
    </submittedName>
</protein>
<feature type="compositionally biased region" description="Acidic residues" evidence="8">
    <location>
        <begin position="589"/>
        <end position="598"/>
    </location>
</feature>
<evidence type="ECO:0000313" key="11">
    <source>
        <dbReference type="Proteomes" id="UP000235371"/>
    </source>
</evidence>
<evidence type="ECO:0000256" key="3">
    <source>
        <dbReference type="ARBA" id="ARBA00022553"/>
    </source>
</evidence>
<dbReference type="PANTHER" id="PTHR10972:SF205">
    <property type="entry name" value="OXYSTEROL-BINDING PROTEIN 1"/>
    <property type="match status" value="1"/>
</dbReference>
<dbReference type="GO" id="GO:0006869">
    <property type="term" value="P:lipid transport"/>
    <property type="evidence" value="ECO:0007669"/>
    <property type="project" value="UniProtKB-KW"/>
</dbReference>
<dbReference type="InterPro" id="IPR001849">
    <property type="entry name" value="PH_domain"/>
</dbReference>
<evidence type="ECO:0000259" key="9">
    <source>
        <dbReference type="PROSITE" id="PS50003"/>
    </source>
</evidence>
<dbReference type="Gene3D" id="2.30.29.30">
    <property type="entry name" value="Pleckstrin-homology domain (PH domain)/Phosphotyrosine-binding domain (PTB)"/>
    <property type="match status" value="1"/>
</dbReference>
<feature type="compositionally biased region" description="Polar residues" evidence="8">
    <location>
        <begin position="62"/>
        <end position="71"/>
    </location>
</feature>
<dbReference type="AlphaFoldDB" id="A0A2J6TCU7"/>
<dbReference type="Gene3D" id="3.30.70.3490">
    <property type="match status" value="1"/>
</dbReference>
<keyword evidence="11" id="KW-1185">Reference proteome</keyword>
<evidence type="ECO:0000313" key="10">
    <source>
        <dbReference type="EMBL" id="PMD60864.1"/>
    </source>
</evidence>
<sequence length="1274" mass="141679">MSDHNGESHKRSKSTLHKLRRKEGKDDDKESNSEEGSMTSLPLGAASPASVAHHASRGHASKPSTGTAGLMRSTSNLQAPRIMPAQPPLQEKTVSIEQSVKKFRIFEALRNGDTASISKAIRETDGSRISTSSAGGAGSSGLDDTTILHLAIQCAELPVIEYVLSDGAGSIDVNARDKDGNTALHVAAQQGRGQVVRLLLDQPGINDSIANYQGRLPLDLARTPDIFQQLQLSRSIFVDGKIRQVQALVAQGDYKTLGAVLEEPRVKMVLDINGGEFASDINTIQSGGTLLHEAARRKNTALIQVLLLHGADPFRRDRKGKLPQDVTKDDTTRAMLKRSPAAVAAQRGIQEKAVLGNASQQGAVNAAPGDALAGKEGREMKGYLKKWTNYRKGYQLRWFVLEDGVMSYYKHQDDAGSACRGAINMKIAKLNMDPTEKTKFEIIGKSSVKYHLKANHEVEAKRWFWALNNSIQWTKDQAKEEDRQRQKSAEMLRQAKAEHSTSGLTRDTSMADLTSDATSVADTRRSSFQTTSRLVPQPSTGKHSGHKVAFASGSVGDDEEGTAYGSYEPSFMGDPGKTPSNNGPPIGTDGDDDDEEYGEGSSDPEAPATKDAFEITAQSATLQLDMMGQVNAALQSEQVKNPTLSISDSIAIQAVQTYDSSIRNLKGLVGDLLKISKDRDAYWQYRLDREADMRRMWEDSMAQVAREQEVLEQKVGESEEKRKLTKRALREVIEGSTIISSRPESAGEPSKTQEFVDALEKVSLNHDGTALRRKSTAASSLRRKSILLEVGNLSETESDDDEEFFDAVDAGEVAVAPKLLPPSYEGKSIKKEKEKVAEIEGMDLSPSFKGYETGIRKKLKMDADDRPKISLWSILKSMIGKDMTKMTLPVSFNEPTSLLQRCAEDMEYADLLEVAADRTDSTERMIYVAAFAASEYASTIGRVAKPFNPLLGETFEYVRPDKNYRFFIEQVSHHPPIGAAWAESPRWTYYGESAVKSKFYGKSFDINPLGTWFLKLRPNSGKEELYTWKKVTSSVIGIITGSPTVDNYGPMEVKNWTTGETCLIEFKPRGWKASSAYQITGRVNDADGQTRFSIGGRWNNRIYARLTPGYEATPEEPKVGQVMHHRGSVSEPNQAFLVWEANARPTGIPFNLTPFVVTLNDINEQLEPWLPPTDTRLRPDQRAMEDGRYDFAATEKNRVEERQRAKRREREQKGEEFVPVWFSKARCPVTGEMFWQFNGRYWAERERAREERAWTGVEDIFGINDQMVRRETWR</sequence>
<dbReference type="Pfam" id="PF00023">
    <property type="entry name" value="Ank"/>
    <property type="match status" value="1"/>
</dbReference>
<dbReference type="Pfam" id="PF00169">
    <property type="entry name" value="PH"/>
    <property type="match status" value="1"/>
</dbReference>
<evidence type="ECO:0000256" key="7">
    <source>
        <dbReference type="RuleBase" id="RU003844"/>
    </source>
</evidence>
<dbReference type="FunFam" id="1.25.40.20:FF:000281">
    <property type="entry name" value="Oxysterol binding protein (Osh1)"/>
    <property type="match status" value="1"/>
</dbReference>
<dbReference type="Pfam" id="PF12796">
    <property type="entry name" value="Ank_2"/>
    <property type="match status" value="1"/>
</dbReference>
<evidence type="ECO:0000256" key="5">
    <source>
        <dbReference type="ARBA" id="ARBA00023121"/>
    </source>
</evidence>
<reference evidence="10 11" key="1">
    <citation type="submission" date="2016-04" db="EMBL/GenBank/DDBJ databases">
        <title>A degradative enzymes factory behind the ericoid mycorrhizal symbiosis.</title>
        <authorList>
            <consortium name="DOE Joint Genome Institute"/>
            <person name="Martino E."/>
            <person name="Morin E."/>
            <person name="Grelet G."/>
            <person name="Kuo A."/>
            <person name="Kohler A."/>
            <person name="Daghino S."/>
            <person name="Barry K."/>
            <person name="Choi C."/>
            <person name="Cichocki N."/>
            <person name="Clum A."/>
            <person name="Copeland A."/>
            <person name="Hainaut M."/>
            <person name="Haridas S."/>
            <person name="Labutti K."/>
            <person name="Lindquist E."/>
            <person name="Lipzen A."/>
            <person name="Khouja H.-R."/>
            <person name="Murat C."/>
            <person name="Ohm R."/>
            <person name="Olson A."/>
            <person name="Spatafora J."/>
            <person name="Veneault-Fourrey C."/>
            <person name="Henrissat B."/>
            <person name="Grigoriev I."/>
            <person name="Martin F."/>
            <person name="Perotto S."/>
        </authorList>
    </citation>
    <scope>NUCLEOTIDE SEQUENCE [LARGE SCALE GENOMIC DNA]</scope>
    <source>
        <strain evidence="10 11">E</strain>
    </source>
</reference>
<dbReference type="SUPFAM" id="SSF50729">
    <property type="entry name" value="PH domain-like"/>
    <property type="match status" value="1"/>
</dbReference>
<dbReference type="PROSITE" id="PS50297">
    <property type="entry name" value="ANK_REP_REGION"/>
    <property type="match status" value="2"/>
</dbReference>
<dbReference type="InParanoid" id="A0A2J6TCU7"/>
<dbReference type="GO" id="GO:0006897">
    <property type="term" value="P:endocytosis"/>
    <property type="evidence" value="ECO:0007669"/>
    <property type="project" value="TreeGrafter"/>
</dbReference>
<dbReference type="Pfam" id="PF01237">
    <property type="entry name" value="Oxysterol_BP"/>
    <property type="match status" value="1"/>
</dbReference>
<dbReference type="PROSITE" id="PS01013">
    <property type="entry name" value="OSBP"/>
    <property type="match status" value="1"/>
</dbReference>
<dbReference type="InterPro" id="IPR037239">
    <property type="entry name" value="OSBP_sf"/>
</dbReference>
<dbReference type="Proteomes" id="UP000235371">
    <property type="component" value="Unassembled WGS sequence"/>
</dbReference>
<gene>
    <name evidence="10" type="ORF">K444DRAFT_381892</name>
</gene>
<keyword evidence="2" id="KW-0813">Transport</keyword>
<feature type="repeat" description="ANK" evidence="6">
    <location>
        <begin position="286"/>
        <end position="318"/>
    </location>
</feature>
<accession>A0A2J6TCU7</accession>
<dbReference type="GO" id="GO:0034727">
    <property type="term" value="P:piecemeal microautophagy of the nucleus"/>
    <property type="evidence" value="ECO:0007669"/>
    <property type="project" value="TreeGrafter"/>
</dbReference>
<keyword evidence="5" id="KW-0446">Lipid-binding</keyword>
<feature type="repeat" description="ANK" evidence="6">
    <location>
        <begin position="179"/>
        <end position="201"/>
    </location>
</feature>
<evidence type="ECO:0000256" key="4">
    <source>
        <dbReference type="ARBA" id="ARBA00023055"/>
    </source>
</evidence>
<dbReference type="Gene3D" id="2.40.160.120">
    <property type="match status" value="1"/>
</dbReference>
<dbReference type="EMBL" id="KZ613787">
    <property type="protein sequence ID" value="PMD60864.1"/>
    <property type="molecule type" value="Genomic_DNA"/>
</dbReference>
<dbReference type="GeneID" id="36580432"/>
<dbReference type="InterPro" id="IPR011993">
    <property type="entry name" value="PH-like_dom_sf"/>
</dbReference>
<dbReference type="InterPro" id="IPR002110">
    <property type="entry name" value="Ankyrin_rpt"/>
</dbReference>
<dbReference type="GO" id="GO:0006887">
    <property type="term" value="P:exocytosis"/>
    <property type="evidence" value="ECO:0007669"/>
    <property type="project" value="TreeGrafter"/>
</dbReference>
<dbReference type="STRING" id="1095630.A0A2J6TCU7"/>
<feature type="compositionally biased region" description="Basic residues" evidence="8">
    <location>
        <begin position="10"/>
        <end position="22"/>
    </location>
</feature>
<dbReference type="PROSITE" id="PS50088">
    <property type="entry name" value="ANK_REPEAT"/>
    <property type="match status" value="2"/>
</dbReference>
<comment type="similarity">
    <text evidence="1 7">Belongs to the OSBP family.</text>
</comment>
<dbReference type="FunCoup" id="A0A2J6TCU7">
    <property type="interactions" value="542"/>
</dbReference>
<dbReference type="InterPro" id="IPR000648">
    <property type="entry name" value="Oxysterol-bd"/>
</dbReference>
<dbReference type="SMART" id="SM00248">
    <property type="entry name" value="ANK"/>
    <property type="match status" value="3"/>
</dbReference>
<keyword evidence="6" id="KW-0040">ANK repeat</keyword>
<feature type="compositionally biased region" description="Basic and acidic residues" evidence="8">
    <location>
        <begin position="476"/>
        <end position="499"/>
    </location>
</feature>
<organism evidence="10 11">
    <name type="scientific">Hyaloscypha bicolor E</name>
    <dbReference type="NCBI Taxonomy" id="1095630"/>
    <lineage>
        <taxon>Eukaryota</taxon>
        <taxon>Fungi</taxon>
        <taxon>Dikarya</taxon>
        <taxon>Ascomycota</taxon>
        <taxon>Pezizomycotina</taxon>
        <taxon>Leotiomycetes</taxon>
        <taxon>Helotiales</taxon>
        <taxon>Hyaloscyphaceae</taxon>
        <taxon>Hyaloscypha</taxon>
        <taxon>Hyaloscypha bicolor</taxon>
    </lineage>
</organism>
<dbReference type="OrthoDB" id="1854502at2759"/>
<dbReference type="PROSITE" id="PS50003">
    <property type="entry name" value="PH_DOMAIN"/>
    <property type="match status" value="1"/>
</dbReference>
<dbReference type="GO" id="GO:0005829">
    <property type="term" value="C:cytosol"/>
    <property type="evidence" value="ECO:0007669"/>
    <property type="project" value="TreeGrafter"/>
</dbReference>
<feature type="region of interest" description="Disordered" evidence="8">
    <location>
        <begin position="1"/>
        <end position="71"/>
    </location>
</feature>
<dbReference type="SMART" id="SM00233">
    <property type="entry name" value="PH"/>
    <property type="match status" value="1"/>
</dbReference>
<dbReference type="GO" id="GO:0032934">
    <property type="term" value="F:sterol binding"/>
    <property type="evidence" value="ECO:0007669"/>
    <property type="project" value="TreeGrafter"/>
</dbReference>
<evidence type="ECO:0000256" key="8">
    <source>
        <dbReference type="SAM" id="MobiDB-lite"/>
    </source>
</evidence>
<dbReference type="InterPro" id="IPR036770">
    <property type="entry name" value="Ankyrin_rpt-contain_sf"/>
</dbReference>
<dbReference type="GO" id="GO:0030011">
    <property type="term" value="P:maintenance of cell polarity"/>
    <property type="evidence" value="ECO:0007669"/>
    <property type="project" value="TreeGrafter"/>
</dbReference>
<dbReference type="SUPFAM" id="SSF144000">
    <property type="entry name" value="Oxysterol-binding protein-like"/>
    <property type="match status" value="1"/>
</dbReference>
<dbReference type="FunFam" id="2.30.29.30:FF:000061">
    <property type="entry name" value="Oxysterol binding protein 1"/>
    <property type="match status" value="1"/>
</dbReference>
<feature type="domain" description="PH" evidence="9">
    <location>
        <begin position="377"/>
        <end position="472"/>
    </location>
</feature>
<dbReference type="GO" id="GO:0005635">
    <property type="term" value="C:nuclear envelope"/>
    <property type="evidence" value="ECO:0007669"/>
    <property type="project" value="TreeGrafter"/>
</dbReference>
<proteinExistence type="inferred from homology"/>
<evidence type="ECO:0000256" key="2">
    <source>
        <dbReference type="ARBA" id="ARBA00022448"/>
    </source>
</evidence>
<feature type="compositionally biased region" description="Basic and acidic residues" evidence="8">
    <location>
        <begin position="23"/>
        <end position="32"/>
    </location>
</feature>
<keyword evidence="4" id="KW-0445">Lipid transport</keyword>
<evidence type="ECO:0000256" key="6">
    <source>
        <dbReference type="PROSITE-ProRule" id="PRU00023"/>
    </source>
</evidence>
<keyword evidence="3" id="KW-0597">Phosphoprotein</keyword>
<feature type="region of interest" description="Disordered" evidence="8">
    <location>
        <begin position="476"/>
        <end position="610"/>
    </location>
</feature>
<dbReference type="RefSeq" id="XP_024737768.1">
    <property type="nucleotide sequence ID" value="XM_024872351.1"/>
</dbReference>
<dbReference type="CDD" id="cd13292">
    <property type="entry name" value="PH_Osh1p_Osh2p_yeast"/>
    <property type="match status" value="1"/>
</dbReference>
<dbReference type="SUPFAM" id="SSF48403">
    <property type="entry name" value="Ankyrin repeat"/>
    <property type="match status" value="1"/>
</dbReference>
<feature type="compositionally biased region" description="Polar residues" evidence="8">
    <location>
        <begin position="500"/>
        <end position="542"/>
    </location>
</feature>
<dbReference type="InterPro" id="IPR018494">
    <property type="entry name" value="Oxysterol-bd_CS"/>
</dbReference>
<dbReference type="FunFam" id="2.40.160.120:FF:000008">
    <property type="entry name" value="Oxysterol binding protein (Osh1)"/>
    <property type="match status" value="1"/>
</dbReference>